<keyword evidence="4 6" id="KW-1133">Transmembrane helix</keyword>
<dbReference type="CDD" id="cd13128">
    <property type="entry name" value="MATE_Wzx_like"/>
    <property type="match status" value="1"/>
</dbReference>
<feature type="transmembrane region" description="Helical" evidence="6">
    <location>
        <begin position="419"/>
        <end position="440"/>
    </location>
</feature>
<proteinExistence type="predicted"/>
<feature type="transmembrane region" description="Helical" evidence="6">
    <location>
        <begin position="12"/>
        <end position="32"/>
    </location>
</feature>
<feature type="transmembrane region" description="Helical" evidence="6">
    <location>
        <begin position="332"/>
        <end position="352"/>
    </location>
</feature>
<evidence type="ECO:0000256" key="5">
    <source>
        <dbReference type="ARBA" id="ARBA00023136"/>
    </source>
</evidence>
<dbReference type="EMBL" id="RQPI01000003">
    <property type="protein sequence ID" value="RQW12432.1"/>
    <property type="molecule type" value="Genomic_DNA"/>
</dbReference>
<evidence type="ECO:0000313" key="8">
    <source>
        <dbReference type="Proteomes" id="UP000282529"/>
    </source>
</evidence>
<feature type="transmembrane region" description="Helical" evidence="6">
    <location>
        <begin position="251"/>
        <end position="271"/>
    </location>
</feature>
<feature type="transmembrane region" description="Helical" evidence="6">
    <location>
        <begin position="359"/>
        <end position="380"/>
    </location>
</feature>
<dbReference type="InterPro" id="IPR050833">
    <property type="entry name" value="Poly_Biosynth_Transport"/>
</dbReference>
<feature type="transmembrane region" description="Helical" evidence="6">
    <location>
        <begin position="212"/>
        <end position="231"/>
    </location>
</feature>
<evidence type="ECO:0000256" key="4">
    <source>
        <dbReference type="ARBA" id="ARBA00022989"/>
    </source>
</evidence>
<feature type="transmembrane region" description="Helical" evidence="6">
    <location>
        <begin position="446"/>
        <end position="465"/>
    </location>
</feature>
<keyword evidence="2" id="KW-1003">Cell membrane</keyword>
<sequence length="486" mass="55355">MANLKSIKTNFLYNALLRFLSIIFPLITFPYLARVLSADGVGRIDFVTAIIQYFIIISQVGIPLYAVRQCAKVRDDKEKLSKLVQEILILNFVMVSVSYLLLFISMSFVSQLNEYKSLMIIISINILSVNIGMEWFYQAIEEYRYITLRSLFVKLFSLILVFIFIKEQDDYLLYGIFYVLSLSLGYFYNFVRATKYIDLFKKYKKYNFKKHLKPIMILFFMNLSVSVYINLDKVMLGFISGDKSVGLYTAANKIVSIIVLLITSLGAVMLPRMSYYIENNMEIEKKRLIGKSLDFVLMISIPSAVGIIMLSKQIIFLFAGSDYLDAITTIKIISPIIIAIGLSNLIGIQILVSHGKEKLTLISTLIGASVNFILNLLLISKMQQNGAAISSLIAEICVVLAQFVLAFKYIKGTIKFKNLLGYFLGSTLIVLTCTIIHLLISNLLISTFLSVLLSTLFYYAILYLLKNEFIYGFTNKILKKIQPFRK</sequence>
<evidence type="ECO:0000256" key="3">
    <source>
        <dbReference type="ARBA" id="ARBA00022692"/>
    </source>
</evidence>
<dbReference type="PANTHER" id="PTHR30250">
    <property type="entry name" value="PST FAMILY PREDICTED COLANIC ACID TRANSPORTER"/>
    <property type="match status" value="1"/>
</dbReference>
<dbReference type="RefSeq" id="WP_124695161.1">
    <property type="nucleotide sequence ID" value="NZ_JBHUFE010000004.1"/>
</dbReference>
<feature type="transmembrane region" description="Helical" evidence="6">
    <location>
        <begin position="88"/>
        <end position="109"/>
    </location>
</feature>
<feature type="transmembrane region" description="Helical" evidence="6">
    <location>
        <begin position="115"/>
        <end position="133"/>
    </location>
</feature>
<accession>A0A3N9Q156</accession>
<dbReference type="OrthoDB" id="9815702at2"/>
<evidence type="ECO:0000256" key="2">
    <source>
        <dbReference type="ARBA" id="ARBA00022475"/>
    </source>
</evidence>
<dbReference type="GO" id="GO:0005886">
    <property type="term" value="C:plasma membrane"/>
    <property type="evidence" value="ECO:0007669"/>
    <property type="project" value="UniProtKB-SubCell"/>
</dbReference>
<evidence type="ECO:0000256" key="1">
    <source>
        <dbReference type="ARBA" id="ARBA00004651"/>
    </source>
</evidence>
<comment type="caution">
    <text evidence="7">The sequence shown here is derived from an EMBL/GenBank/DDBJ whole genome shotgun (WGS) entry which is preliminary data.</text>
</comment>
<feature type="transmembrane region" description="Helical" evidence="6">
    <location>
        <begin position="171"/>
        <end position="191"/>
    </location>
</feature>
<keyword evidence="3 6" id="KW-0812">Transmembrane</keyword>
<feature type="transmembrane region" description="Helical" evidence="6">
    <location>
        <begin position="145"/>
        <end position="165"/>
    </location>
</feature>
<protein>
    <submittedName>
        <fullName evidence="7">Flippase</fullName>
    </submittedName>
</protein>
<dbReference type="Pfam" id="PF01943">
    <property type="entry name" value="Polysacc_synt"/>
    <property type="match status" value="1"/>
</dbReference>
<evidence type="ECO:0000313" key="7">
    <source>
        <dbReference type="EMBL" id="RQW12432.1"/>
    </source>
</evidence>
<organism evidence="7 8">
    <name type="scientific">Paenibacillus rhizophilus</name>
    <dbReference type="NCBI Taxonomy" id="1850366"/>
    <lineage>
        <taxon>Bacteria</taxon>
        <taxon>Bacillati</taxon>
        <taxon>Bacillota</taxon>
        <taxon>Bacilli</taxon>
        <taxon>Bacillales</taxon>
        <taxon>Paenibacillaceae</taxon>
        <taxon>Paenibacillus</taxon>
    </lineage>
</organism>
<gene>
    <name evidence="7" type="ORF">EH198_08820</name>
</gene>
<feature type="transmembrane region" description="Helical" evidence="6">
    <location>
        <begin position="292"/>
        <end position="320"/>
    </location>
</feature>
<feature type="transmembrane region" description="Helical" evidence="6">
    <location>
        <begin position="44"/>
        <end position="67"/>
    </location>
</feature>
<evidence type="ECO:0000256" key="6">
    <source>
        <dbReference type="SAM" id="Phobius"/>
    </source>
</evidence>
<dbReference type="AlphaFoldDB" id="A0A3N9Q156"/>
<keyword evidence="8" id="KW-1185">Reference proteome</keyword>
<dbReference type="Proteomes" id="UP000282529">
    <property type="component" value="Unassembled WGS sequence"/>
</dbReference>
<dbReference type="InterPro" id="IPR002797">
    <property type="entry name" value="Polysacc_synth"/>
</dbReference>
<comment type="subcellular location">
    <subcellularLocation>
        <location evidence="1">Cell membrane</location>
        <topology evidence="1">Multi-pass membrane protein</topology>
    </subcellularLocation>
</comment>
<reference evidence="7 8" key="1">
    <citation type="submission" date="2018-11" db="EMBL/GenBank/DDBJ databases">
        <title>Genome sequence of strain 7197.</title>
        <authorList>
            <person name="Gao J."/>
            <person name="Sun J."/>
        </authorList>
    </citation>
    <scope>NUCLEOTIDE SEQUENCE [LARGE SCALE GENOMIC DNA]</scope>
    <source>
        <strain evidence="7 8">7197</strain>
    </source>
</reference>
<dbReference type="PANTHER" id="PTHR30250:SF11">
    <property type="entry name" value="O-ANTIGEN TRANSPORTER-RELATED"/>
    <property type="match status" value="1"/>
</dbReference>
<feature type="transmembrane region" description="Helical" evidence="6">
    <location>
        <begin position="386"/>
        <end position="407"/>
    </location>
</feature>
<name>A0A3N9Q156_9BACL</name>
<keyword evidence="5 6" id="KW-0472">Membrane</keyword>